<protein>
    <recommendedName>
        <fullName evidence="11">G-protein coupled receptors family 1 profile domain-containing protein</fullName>
    </recommendedName>
</protein>
<evidence type="ECO:0000256" key="2">
    <source>
        <dbReference type="ARBA" id="ARBA00022475"/>
    </source>
</evidence>
<dbReference type="PRINTS" id="PR00237">
    <property type="entry name" value="GPCRRHODOPSN"/>
</dbReference>
<dbReference type="GO" id="GO:0030594">
    <property type="term" value="F:neurotransmitter receptor activity"/>
    <property type="evidence" value="ECO:0007669"/>
    <property type="project" value="TreeGrafter"/>
</dbReference>
<organism evidence="12 13">
    <name type="scientific">Megalops atlanticus</name>
    <name type="common">Tarpon</name>
    <name type="synonym">Clupea gigantea</name>
    <dbReference type="NCBI Taxonomy" id="7932"/>
    <lineage>
        <taxon>Eukaryota</taxon>
        <taxon>Metazoa</taxon>
        <taxon>Chordata</taxon>
        <taxon>Craniata</taxon>
        <taxon>Vertebrata</taxon>
        <taxon>Euteleostomi</taxon>
        <taxon>Actinopterygii</taxon>
        <taxon>Neopterygii</taxon>
        <taxon>Teleostei</taxon>
        <taxon>Elopiformes</taxon>
        <taxon>Megalopidae</taxon>
        <taxon>Megalops</taxon>
    </lineage>
</organism>
<evidence type="ECO:0000256" key="9">
    <source>
        <dbReference type="RuleBase" id="RU000688"/>
    </source>
</evidence>
<evidence type="ECO:0000259" key="11">
    <source>
        <dbReference type="PROSITE" id="PS50262"/>
    </source>
</evidence>
<evidence type="ECO:0000256" key="4">
    <source>
        <dbReference type="ARBA" id="ARBA00022989"/>
    </source>
</evidence>
<evidence type="ECO:0000256" key="1">
    <source>
        <dbReference type="ARBA" id="ARBA00004651"/>
    </source>
</evidence>
<name>A0A9D3QEJ7_MEGAT</name>
<keyword evidence="5 9" id="KW-0297">G-protein coupled receptor</keyword>
<dbReference type="Pfam" id="PF00001">
    <property type="entry name" value="7tm_1"/>
    <property type="match status" value="1"/>
</dbReference>
<dbReference type="PRINTS" id="PR01157">
    <property type="entry name" value="P2YPURNOCPTR"/>
</dbReference>
<evidence type="ECO:0000313" key="12">
    <source>
        <dbReference type="EMBL" id="KAG7491308.1"/>
    </source>
</evidence>
<feature type="transmembrane region" description="Helical" evidence="10">
    <location>
        <begin position="14"/>
        <end position="37"/>
    </location>
</feature>
<evidence type="ECO:0000256" key="6">
    <source>
        <dbReference type="ARBA" id="ARBA00023136"/>
    </source>
</evidence>
<dbReference type="Gene3D" id="1.20.1070.10">
    <property type="entry name" value="Rhodopsin 7-helix transmembrane proteins"/>
    <property type="match status" value="1"/>
</dbReference>
<dbReference type="PROSITE" id="PS00237">
    <property type="entry name" value="G_PROTEIN_RECEP_F1_1"/>
    <property type="match status" value="1"/>
</dbReference>
<dbReference type="PROSITE" id="PS50262">
    <property type="entry name" value="G_PROTEIN_RECEP_F1_2"/>
    <property type="match status" value="1"/>
</dbReference>
<evidence type="ECO:0000256" key="7">
    <source>
        <dbReference type="ARBA" id="ARBA00023170"/>
    </source>
</evidence>
<dbReference type="SUPFAM" id="SSF81321">
    <property type="entry name" value="Family A G protein-coupled receptor-like"/>
    <property type="match status" value="1"/>
</dbReference>
<comment type="caution">
    <text evidence="12">The sequence shown here is derived from an EMBL/GenBank/DDBJ whole genome shotgun (WGS) entry which is preliminary data.</text>
</comment>
<keyword evidence="13" id="KW-1185">Reference proteome</keyword>
<dbReference type="OrthoDB" id="10261452at2759"/>
<dbReference type="PANTHER" id="PTHR24231:SF46">
    <property type="entry name" value="P2Y PURINOCEPTOR 11"/>
    <property type="match status" value="1"/>
</dbReference>
<dbReference type="GO" id="GO:0019722">
    <property type="term" value="P:calcium-mediated signaling"/>
    <property type="evidence" value="ECO:0007669"/>
    <property type="project" value="TreeGrafter"/>
</dbReference>
<reference evidence="12" key="1">
    <citation type="submission" date="2021-01" db="EMBL/GenBank/DDBJ databases">
        <authorList>
            <person name="Zahm M."/>
            <person name="Roques C."/>
            <person name="Cabau C."/>
            <person name="Klopp C."/>
            <person name="Donnadieu C."/>
            <person name="Jouanno E."/>
            <person name="Lampietro C."/>
            <person name="Louis A."/>
            <person name="Herpin A."/>
            <person name="Echchiki A."/>
            <person name="Berthelot C."/>
            <person name="Parey E."/>
            <person name="Roest-Crollius H."/>
            <person name="Braasch I."/>
            <person name="Postlethwait J."/>
            <person name="Bobe J."/>
            <person name="Montfort J."/>
            <person name="Bouchez O."/>
            <person name="Begum T."/>
            <person name="Mejri S."/>
            <person name="Adams A."/>
            <person name="Chen W.-J."/>
            <person name="Guiguen Y."/>
        </authorList>
    </citation>
    <scope>NUCLEOTIDE SEQUENCE</scope>
    <source>
        <strain evidence="12">YG-15Mar2019-1</strain>
        <tissue evidence="12">Brain</tissue>
    </source>
</reference>
<keyword evidence="8 9" id="KW-0807">Transducer</keyword>
<gene>
    <name evidence="12" type="ORF">MATL_G00002180</name>
</gene>
<comment type="similarity">
    <text evidence="9">Belongs to the G-protein coupled receptor 1 family.</text>
</comment>
<comment type="subcellular location">
    <subcellularLocation>
        <location evidence="1">Cell membrane</location>
        <topology evidence="1">Multi-pass membrane protein</topology>
    </subcellularLocation>
</comment>
<proteinExistence type="inferred from homology"/>
<dbReference type="PANTHER" id="PTHR24231">
    <property type="entry name" value="PURINOCEPTOR-RELATED G-PROTEIN COUPLED RECEPTOR"/>
    <property type="match status" value="1"/>
</dbReference>
<dbReference type="InterPro" id="IPR000276">
    <property type="entry name" value="GPCR_Rhodpsn"/>
</dbReference>
<sequence>MDHYNSFSEFQIRFLPPVFGVEFCVALLGNALALWLLVTRERKDWHTGVVFSCNLAISDLLYVLTLPLLLLYYAGGKDWRFGPSACKLERFLFTCNLYVSIFFIMCISVNRYVAIVHPFFTRSHVRPRHAAAASVLVWALVAAISSPVLGFADTCARNGTNATECVSCCGAGEEEQRRHLAYSLFLAAFGCLLPFLATFASYAAIFRVVLRNRSITPLEKRKVLLMVSSVLALYAVSFVPYHVLRNLHFYLKMRNLGWSRPGVHRAYQVSKGLVTLNMCIHPLLYMALFDSIRTVCCRGGGGGGGEDREADRAGEQS</sequence>
<dbReference type="GO" id="GO:0045031">
    <property type="term" value="F:G protein-coupled ATP receptor activity"/>
    <property type="evidence" value="ECO:0007669"/>
    <property type="project" value="TreeGrafter"/>
</dbReference>
<keyword evidence="2" id="KW-1003">Cell membrane</keyword>
<feature type="transmembrane region" description="Helical" evidence="10">
    <location>
        <begin position="130"/>
        <end position="152"/>
    </location>
</feature>
<feature type="transmembrane region" description="Helical" evidence="10">
    <location>
        <begin position="49"/>
        <end position="71"/>
    </location>
</feature>
<feature type="transmembrane region" description="Helical" evidence="10">
    <location>
        <begin position="91"/>
        <end position="109"/>
    </location>
</feature>
<evidence type="ECO:0000256" key="10">
    <source>
        <dbReference type="SAM" id="Phobius"/>
    </source>
</evidence>
<evidence type="ECO:0000256" key="5">
    <source>
        <dbReference type="ARBA" id="ARBA00023040"/>
    </source>
</evidence>
<keyword evidence="7 9" id="KW-0675">Receptor</keyword>
<evidence type="ECO:0000256" key="3">
    <source>
        <dbReference type="ARBA" id="ARBA00022692"/>
    </source>
</evidence>
<feature type="transmembrane region" description="Helical" evidence="10">
    <location>
        <begin position="184"/>
        <end position="210"/>
    </location>
</feature>
<feature type="transmembrane region" description="Helical" evidence="10">
    <location>
        <begin position="222"/>
        <end position="244"/>
    </location>
</feature>
<keyword evidence="3 9" id="KW-0812">Transmembrane</keyword>
<evidence type="ECO:0000313" key="13">
    <source>
        <dbReference type="Proteomes" id="UP001046870"/>
    </source>
</evidence>
<feature type="domain" description="G-protein coupled receptors family 1 profile" evidence="11">
    <location>
        <begin position="29"/>
        <end position="285"/>
    </location>
</feature>
<evidence type="ECO:0000256" key="8">
    <source>
        <dbReference type="ARBA" id="ARBA00023224"/>
    </source>
</evidence>
<dbReference type="EMBL" id="JAFDVH010000001">
    <property type="protein sequence ID" value="KAG7491308.1"/>
    <property type="molecule type" value="Genomic_DNA"/>
</dbReference>
<keyword evidence="6 10" id="KW-0472">Membrane</keyword>
<dbReference type="InterPro" id="IPR017452">
    <property type="entry name" value="GPCR_Rhodpsn_7TM"/>
</dbReference>
<dbReference type="AlphaFoldDB" id="A0A9D3QEJ7"/>
<accession>A0A9D3QEJ7</accession>
<dbReference type="Proteomes" id="UP001046870">
    <property type="component" value="Chromosome 1"/>
</dbReference>
<keyword evidence="4 10" id="KW-1133">Transmembrane helix</keyword>
<dbReference type="GO" id="GO:0005886">
    <property type="term" value="C:plasma membrane"/>
    <property type="evidence" value="ECO:0007669"/>
    <property type="project" value="UniProtKB-SubCell"/>
</dbReference>